<dbReference type="Pfam" id="PF03704">
    <property type="entry name" value="BTAD"/>
    <property type="match status" value="1"/>
</dbReference>
<sequence>MTSAGEVLSASASNAPAPIASVGLRLAPDPAREHRALGICLLGGFRLVLGGSVMTLSLGAQRLVAFVALQHGAVRRDLIAGLLWPAVSEGRAHASLRSGLARLGDAASCAIAADGIELALAADVEVDLVEARQLAHRLLEPGSTMTPAMTVRAIPLLAAELLPGWYEDWTLLEVESWRQLRLHALEAAAGLLVVARRFGDAADAAVAAVRVDPLRESARSALIGVHLAEGNQSEALREFERFRVLLDEELGLAPTSTLHDLLP</sequence>
<organism evidence="2 3">
    <name type="scientific">Solirubrobacter ginsenosidimutans</name>
    <dbReference type="NCBI Taxonomy" id="490573"/>
    <lineage>
        <taxon>Bacteria</taxon>
        <taxon>Bacillati</taxon>
        <taxon>Actinomycetota</taxon>
        <taxon>Thermoleophilia</taxon>
        <taxon>Solirubrobacterales</taxon>
        <taxon>Solirubrobacteraceae</taxon>
        <taxon>Solirubrobacter</taxon>
    </lineage>
</organism>
<dbReference type="InterPro" id="IPR005158">
    <property type="entry name" value="BTAD"/>
</dbReference>
<dbReference type="SMART" id="SM01043">
    <property type="entry name" value="BTAD"/>
    <property type="match status" value="1"/>
</dbReference>
<feature type="domain" description="Bacterial transcriptional activator" evidence="1">
    <location>
        <begin position="126"/>
        <end position="262"/>
    </location>
</feature>
<evidence type="ECO:0000259" key="1">
    <source>
        <dbReference type="SMART" id="SM01043"/>
    </source>
</evidence>
<accession>A0A9X3MQT5</accession>
<dbReference type="InterPro" id="IPR051677">
    <property type="entry name" value="AfsR-DnrI-RedD_regulator"/>
</dbReference>
<dbReference type="PANTHER" id="PTHR35807">
    <property type="entry name" value="TRANSCRIPTIONAL REGULATOR REDD-RELATED"/>
    <property type="match status" value="1"/>
</dbReference>
<name>A0A9X3MQT5_9ACTN</name>
<evidence type="ECO:0000313" key="3">
    <source>
        <dbReference type="Proteomes" id="UP001149140"/>
    </source>
</evidence>
<dbReference type="RefSeq" id="WP_270038933.1">
    <property type="nucleotide sequence ID" value="NZ_JAPDOD010000004.1"/>
</dbReference>
<dbReference type="SUPFAM" id="SSF48452">
    <property type="entry name" value="TPR-like"/>
    <property type="match status" value="1"/>
</dbReference>
<dbReference type="AlphaFoldDB" id="A0A9X3MQT5"/>
<gene>
    <name evidence="2" type="ORF">OM076_07825</name>
</gene>
<dbReference type="Proteomes" id="UP001149140">
    <property type="component" value="Unassembled WGS sequence"/>
</dbReference>
<comment type="caution">
    <text evidence="2">The sequence shown here is derived from an EMBL/GenBank/DDBJ whole genome shotgun (WGS) entry which is preliminary data.</text>
</comment>
<dbReference type="EMBL" id="JAPDOD010000004">
    <property type="protein sequence ID" value="MDA0160166.1"/>
    <property type="molecule type" value="Genomic_DNA"/>
</dbReference>
<evidence type="ECO:0000313" key="2">
    <source>
        <dbReference type="EMBL" id="MDA0160166.1"/>
    </source>
</evidence>
<dbReference type="InterPro" id="IPR011990">
    <property type="entry name" value="TPR-like_helical_dom_sf"/>
</dbReference>
<dbReference type="Gene3D" id="1.25.40.10">
    <property type="entry name" value="Tetratricopeptide repeat domain"/>
    <property type="match status" value="1"/>
</dbReference>
<protein>
    <recommendedName>
        <fullName evidence="1">Bacterial transcriptional activator domain-containing protein</fullName>
    </recommendedName>
</protein>
<reference evidence="2" key="1">
    <citation type="submission" date="2022-10" db="EMBL/GenBank/DDBJ databases">
        <title>The WGS of Solirubrobacter ginsenosidimutans DSM 21036.</title>
        <authorList>
            <person name="Jiang Z."/>
        </authorList>
    </citation>
    <scope>NUCLEOTIDE SEQUENCE</scope>
    <source>
        <strain evidence="2">DSM 21036</strain>
    </source>
</reference>
<proteinExistence type="predicted"/>
<keyword evidence="3" id="KW-1185">Reference proteome</keyword>